<feature type="domain" description="NADP-dependent oxidoreductase" evidence="1">
    <location>
        <begin position="17"/>
        <end position="282"/>
    </location>
</feature>
<dbReference type="Pfam" id="PF00248">
    <property type="entry name" value="Aldo_ket_red"/>
    <property type="match status" value="1"/>
</dbReference>
<dbReference type="GO" id="GO:0016491">
    <property type="term" value="F:oxidoreductase activity"/>
    <property type="evidence" value="ECO:0007669"/>
    <property type="project" value="InterPro"/>
</dbReference>
<dbReference type="InterPro" id="IPR036812">
    <property type="entry name" value="NAD(P)_OxRdtase_dom_sf"/>
</dbReference>
<dbReference type="PANTHER" id="PTHR42686:SF1">
    <property type="entry name" value="GH17980P-RELATED"/>
    <property type="match status" value="1"/>
</dbReference>
<dbReference type="InterPro" id="IPR023210">
    <property type="entry name" value="NADP_OxRdtase_dom"/>
</dbReference>
<organism evidence="2">
    <name type="scientific">viral metagenome</name>
    <dbReference type="NCBI Taxonomy" id="1070528"/>
    <lineage>
        <taxon>unclassified sequences</taxon>
        <taxon>metagenomes</taxon>
        <taxon>organismal metagenomes</taxon>
    </lineage>
</organism>
<sequence length="307" mass="34944">MSKKQLGKTDIMLSQFAIGTATFGNVYGKMQKNVMNEVVDMAIKNNLNYFDTSPYYGKTLSEINLGDALQNHDRNTFIVSTKVGRYGDDIFDFSASTILTSLDDSLKRLKLDYVDILLLHDIEYGNIDVILNEALPALQKIKNSGKARYIGFSCYPVDLIKKVIEKSHIKIDVILSYAHYCMLNNKLDNIIPFLKDHDVGIINASPLCMGLLSTNPVTEWHPAPFSMSSYIQHQSLLLQMRTKVKIENYALNYVLYNSNISTTLVGIRTLDELKNIIAILKKDVTFNEDIYVDIFNFLDKYHNVELE</sequence>
<evidence type="ECO:0000313" key="2">
    <source>
        <dbReference type="EMBL" id="QHS87011.1"/>
    </source>
</evidence>
<dbReference type="AlphaFoldDB" id="A0A6C0B5R6"/>
<dbReference type="Gene3D" id="3.20.20.100">
    <property type="entry name" value="NADP-dependent oxidoreductase domain"/>
    <property type="match status" value="1"/>
</dbReference>
<name>A0A6C0B5R6_9ZZZZ</name>
<dbReference type="SUPFAM" id="SSF51430">
    <property type="entry name" value="NAD(P)-linked oxidoreductase"/>
    <property type="match status" value="1"/>
</dbReference>
<reference evidence="2" key="1">
    <citation type="journal article" date="2020" name="Nature">
        <title>Giant virus diversity and host interactions through global metagenomics.</title>
        <authorList>
            <person name="Schulz F."/>
            <person name="Roux S."/>
            <person name="Paez-Espino D."/>
            <person name="Jungbluth S."/>
            <person name="Walsh D.A."/>
            <person name="Denef V.J."/>
            <person name="McMahon K.D."/>
            <person name="Konstantinidis K.T."/>
            <person name="Eloe-Fadrosh E.A."/>
            <person name="Kyrpides N.C."/>
            <person name="Woyke T."/>
        </authorList>
    </citation>
    <scope>NUCLEOTIDE SEQUENCE</scope>
    <source>
        <strain evidence="2">GVMAG-M-3300009422-16</strain>
    </source>
</reference>
<evidence type="ECO:0000259" key="1">
    <source>
        <dbReference type="Pfam" id="PF00248"/>
    </source>
</evidence>
<dbReference type="InterPro" id="IPR020471">
    <property type="entry name" value="AKR"/>
</dbReference>
<dbReference type="EMBL" id="MN739072">
    <property type="protein sequence ID" value="QHS87011.1"/>
    <property type="molecule type" value="Genomic_DNA"/>
</dbReference>
<dbReference type="GO" id="GO:0005829">
    <property type="term" value="C:cytosol"/>
    <property type="evidence" value="ECO:0007669"/>
    <property type="project" value="TreeGrafter"/>
</dbReference>
<dbReference type="PANTHER" id="PTHR42686">
    <property type="entry name" value="GH17980P-RELATED"/>
    <property type="match status" value="1"/>
</dbReference>
<proteinExistence type="predicted"/>
<protein>
    <recommendedName>
        <fullName evidence="1">NADP-dependent oxidoreductase domain-containing protein</fullName>
    </recommendedName>
</protein>
<accession>A0A6C0B5R6</accession>